<keyword evidence="1" id="KW-0732">Signal</keyword>
<proteinExistence type="predicted"/>
<dbReference type="RefSeq" id="XP_004181491.1">
    <property type="nucleotide sequence ID" value="XM_004181443.1"/>
</dbReference>
<protein>
    <recommendedName>
        <fullName evidence="4">Altered inheritance of mitochondria protein 6</fullName>
    </recommendedName>
</protein>
<dbReference type="InterPro" id="IPR051236">
    <property type="entry name" value="HAT_RTT109-like"/>
</dbReference>
<accession>I2H6H0</accession>
<dbReference type="GeneID" id="14497104"/>
<dbReference type="Proteomes" id="UP000002866">
    <property type="component" value="Chromosome 7"/>
</dbReference>
<evidence type="ECO:0000313" key="3">
    <source>
        <dbReference type="Proteomes" id="UP000002866"/>
    </source>
</evidence>
<evidence type="ECO:0008006" key="4">
    <source>
        <dbReference type="Google" id="ProtNLM"/>
    </source>
</evidence>
<dbReference type="PANTHER" id="PTHR31571">
    <property type="entry name" value="ALTERED INHERITANCE OF MITOCHONDRIA PROTEIN 6"/>
    <property type="match status" value="1"/>
</dbReference>
<dbReference type="FunCoup" id="I2H6H0">
    <property type="interactions" value="18"/>
</dbReference>
<dbReference type="OrthoDB" id="4153866at2759"/>
<reference evidence="2 3" key="1">
    <citation type="journal article" date="2011" name="Proc. Natl. Acad. Sci. U.S.A.">
        <title>Evolutionary erosion of yeast sex chromosomes by mating-type switching accidents.</title>
        <authorList>
            <person name="Gordon J.L."/>
            <person name="Armisen D."/>
            <person name="Proux-Wera E."/>
            <person name="Oheigeartaigh S.S."/>
            <person name="Byrne K.P."/>
            <person name="Wolfe K.H."/>
        </authorList>
    </citation>
    <scope>NUCLEOTIDE SEQUENCE [LARGE SCALE GENOMIC DNA]</scope>
    <source>
        <strain evidence="3">ATCC 34711 / CBS 6284 / DSM 70876 / NBRC 10599 / NRRL Y-10934 / UCD 77-7</strain>
    </source>
</reference>
<dbReference type="HOGENOM" id="CLU_031561_1_1_1"/>
<dbReference type="eggNOG" id="ENOG502QVA8">
    <property type="taxonomic scope" value="Eukaryota"/>
</dbReference>
<dbReference type="EMBL" id="HE806322">
    <property type="protein sequence ID" value="CCH61972.1"/>
    <property type="molecule type" value="Genomic_DNA"/>
</dbReference>
<dbReference type="KEGG" id="tbl:TBLA_0G00220"/>
<dbReference type="PANTHER" id="PTHR31571:SF1">
    <property type="entry name" value="ALTERED INHERITANCE OF MITOCHONDRIA PROTEIN 6"/>
    <property type="match status" value="1"/>
</dbReference>
<organism evidence="2 3">
    <name type="scientific">Henningerozyma blattae (strain ATCC 34711 / CBS 6284 / DSM 70876 / NBRC 10599 / NRRL Y-10934 / UCD 77-7)</name>
    <name type="common">Yeast</name>
    <name type="synonym">Tetrapisispora blattae</name>
    <dbReference type="NCBI Taxonomy" id="1071380"/>
    <lineage>
        <taxon>Eukaryota</taxon>
        <taxon>Fungi</taxon>
        <taxon>Dikarya</taxon>
        <taxon>Ascomycota</taxon>
        <taxon>Saccharomycotina</taxon>
        <taxon>Saccharomycetes</taxon>
        <taxon>Saccharomycetales</taxon>
        <taxon>Saccharomycetaceae</taxon>
        <taxon>Henningerozyma</taxon>
    </lineage>
</organism>
<evidence type="ECO:0000256" key="1">
    <source>
        <dbReference type="ARBA" id="ARBA00022729"/>
    </source>
</evidence>
<dbReference type="InParanoid" id="I2H6H0"/>
<name>I2H6H0_HENB6</name>
<sequence length="452" mass="52284">MIYLVLGMLILSQHDEIANSNNKIALPIVTIKKGPKAVASHISDLGLTGDDLIVFFKKNLRKIITYDSKYRDLSKIKNIKVSQYYDVFYRYLFLETPDSSPDSGLDSSMKIPTLHKLTRNVTPLPIHSHNDYWRDLPLFEALMYGSTSVEADIWNVPKNSNAKNINLMDFNGMDKKLLNKDINDYKLAVGHNINYLDTKNRLLDNLYTTPLKLMLDEVNINIKDSKKSHHLTRDIKNPNSIPHKDYDLVLENEPKIGVFYDSPHTTLYFYLDFKSDDNELTYKLLLKDYLKPLIDQNYLSYYDIVKNEIVSNPITVILTGNYPRKLLNIINSIEGINSNKLYTFMEAPLDDLKNLNEEQLKFSIVSSTSFSSLLEKCDSSPWQVVWRGEMTSHEINCIKNYMIQAQSKGFKTRIWGVPSWPKNVERTLWKQQIRDLNVDFLNVDDLASAVDF</sequence>
<dbReference type="OMA" id="VRYWGLP"/>
<gene>
    <name evidence="2" type="primary">TBLA0G00220</name>
    <name evidence="2" type="ORF">TBLA_0G00220</name>
</gene>
<keyword evidence="3" id="KW-1185">Reference proteome</keyword>
<evidence type="ECO:0000313" key="2">
    <source>
        <dbReference type="EMBL" id="CCH61972.1"/>
    </source>
</evidence>
<dbReference type="AlphaFoldDB" id="I2H6H0"/>